<dbReference type="AlphaFoldDB" id="A0A1A5ZYL3"/>
<gene>
    <name evidence="1" type="ORF">I303_06458</name>
    <name evidence="2" type="ORF">I303_107058</name>
</gene>
<evidence type="ECO:0000313" key="1">
    <source>
        <dbReference type="EMBL" id="OBR82901.1"/>
    </source>
</evidence>
<sequence length="152" mass="17039">MNPPLGTHEQAANSMEIDKVYRCGLHFDPDHNIRDDNFLQQQLCGEKWSVVPVSHADGSMADHFELNPYHGSADRAIPDYHFRVDDTLRGSLMGTLDADQKSTAALDCFAGLLHTQPALDLRSLWRDLGAERSEMGYLATGVISWTPRSRRT</sequence>
<dbReference type="EMBL" id="KI894034">
    <property type="protein sequence ID" value="OBR82901.1"/>
    <property type="molecule type" value="Genomic_DNA"/>
</dbReference>
<keyword evidence="3" id="KW-1185">Reference proteome</keyword>
<reference evidence="2" key="3">
    <citation type="submission" date="2024-02" db="EMBL/GenBank/DDBJ databases">
        <title>Comparative genomics of Cryptococcus and Kwoniella reveals pathogenesis evolution and contrasting modes of karyotype evolution via chromosome fusion or intercentromeric recombination.</title>
        <authorList>
            <person name="Coelho M.A."/>
            <person name="David-Palma M."/>
            <person name="Shea T."/>
            <person name="Bowers K."/>
            <person name="McGinley-Smith S."/>
            <person name="Mohammad A.W."/>
            <person name="Gnirke A."/>
            <person name="Yurkov A.M."/>
            <person name="Nowrousian M."/>
            <person name="Sun S."/>
            <person name="Cuomo C.A."/>
            <person name="Heitman J."/>
        </authorList>
    </citation>
    <scope>NUCLEOTIDE SEQUENCE</scope>
    <source>
        <strain evidence="2">CBS 10117</strain>
    </source>
</reference>
<dbReference type="Proteomes" id="UP000078595">
    <property type="component" value="Chromosome 9"/>
</dbReference>
<name>A0A1A5ZYL3_9TREE</name>
<dbReference type="VEuPathDB" id="FungiDB:I303_06458"/>
<reference evidence="2" key="2">
    <citation type="submission" date="2013-07" db="EMBL/GenBank/DDBJ databases">
        <authorList>
            <consortium name="The Broad Institute Genome Sequencing Platform"/>
            <person name="Cuomo C."/>
            <person name="Litvintseva A."/>
            <person name="Chen Y."/>
            <person name="Heitman J."/>
            <person name="Sun S."/>
            <person name="Springer D."/>
            <person name="Dromer F."/>
            <person name="Young S.K."/>
            <person name="Zeng Q."/>
            <person name="Gargeya S."/>
            <person name="Fitzgerald M."/>
            <person name="Abouelleil A."/>
            <person name="Alvarado L."/>
            <person name="Berlin A.M."/>
            <person name="Chapman S.B."/>
            <person name="Dewar J."/>
            <person name="Goldberg J."/>
            <person name="Griggs A."/>
            <person name="Gujja S."/>
            <person name="Hansen M."/>
            <person name="Howarth C."/>
            <person name="Imamovic A."/>
            <person name="Larimer J."/>
            <person name="McCowan C."/>
            <person name="Murphy C."/>
            <person name="Pearson M."/>
            <person name="Priest M."/>
            <person name="Roberts A."/>
            <person name="Saif S."/>
            <person name="Shea T."/>
            <person name="Sykes S."/>
            <person name="Wortman J."/>
            <person name="Nusbaum C."/>
            <person name="Birren B."/>
        </authorList>
    </citation>
    <scope>NUCLEOTIDE SEQUENCE</scope>
    <source>
        <strain evidence="2">CBS 10117</strain>
    </source>
</reference>
<dbReference type="GeneID" id="28970157"/>
<evidence type="ECO:0000313" key="2">
    <source>
        <dbReference type="EMBL" id="WWC64448.1"/>
    </source>
</evidence>
<dbReference type="KEGG" id="kdj:28970157"/>
<accession>A0A1A5ZYL3</accession>
<organism evidence="1">
    <name type="scientific">Kwoniella dejecticola CBS 10117</name>
    <dbReference type="NCBI Taxonomy" id="1296121"/>
    <lineage>
        <taxon>Eukaryota</taxon>
        <taxon>Fungi</taxon>
        <taxon>Dikarya</taxon>
        <taxon>Basidiomycota</taxon>
        <taxon>Agaricomycotina</taxon>
        <taxon>Tremellomycetes</taxon>
        <taxon>Tremellales</taxon>
        <taxon>Cryptococcaceae</taxon>
        <taxon>Kwoniella</taxon>
    </lineage>
</organism>
<reference evidence="1" key="1">
    <citation type="submission" date="2013-07" db="EMBL/GenBank/DDBJ databases">
        <title>The Genome Sequence of Cryptococcus dejecticola CBS10117.</title>
        <authorList>
            <consortium name="The Broad Institute Genome Sequencing Platform"/>
            <person name="Cuomo C."/>
            <person name="Litvintseva A."/>
            <person name="Chen Y."/>
            <person name="Heitman J."/>
            <person name="Sun S."/>
            <person name="Springer D."/>
            <person name="Dromer F."/>
            <person name="Young S.K."/>
            <person name="Zeng Q."/>
            <person name="Gargeya S."/>
            <person name="Fitzgerald M."/>
            <person name="Abouelleil A."/>
            <person name="Alvarado L."/>
            <person name="Berlin A.M."/>
            <person name="Chapman S.B."/>
            <person name="Dewar J."/>
            <person name="Goldberg J."/>
            <person name="Griggs A."/>
            <person name="Gujja S."/>
            <person name="Hansen M."/>
            <person name="Howarth C."/>
            <person name="Imamovic A."/>
            <person name="Larimer J."/>
            <person name="McCowan C."/>
            <person name="Murphy C."/>
            <person name="Pearson M."/>
            <person name="Priest M."/>
            <person name="Roberts A."/>
            <person name="Saif S."/>
            <person name="Shea T."/>
            <person name="Sykes S."/>
            <person name="Wortman J."/>
            <person name="Nusbaum C."/>
            <person name="Birren B."/>
        </authorList>
    </citation>
    <scope>NUCLEOTIDE SEQUENCE [LARGE SCALE GENOMIC DNA]</scope>
    <source>
        <strain evidence="1">CBS 10117</strain>
    </source>
</reference>
<dbReference type="RefSeq" id="XP_018260743.1">
    <property type="nucleotide sequence ID" value="XM_018409740.1"/>
</dbReference>
<protein>
    <submittedName>
        <fullName evidence="1">Uncharacterized protein</fullName>
    </submittedName>
</protein>
<proteinExistence type="predicted"/>
<dbReference type="EMBL" id="CP144538">
    <property type="protein sequence ID" value="WWC64448.1"/>
    <property type="molecule type" value="Genomic_DNA"/>
</dbReference>
<evidence type="ECO:0000313" key="3">
    <source>
        <dbReference type="Proteomes" id="UP000078595"/>
    </source>
</evidence>